<reference evidence="3 4" key="1">
    <citation type="journal article" date="2018" name="New Phytol.">
        <title>Phylogenomics of Endogonaceae and evolution of mycorrhizas within Mucoromycota.</title>
        <authorList>
            <person name="Chang Y."/>
            <person name="Desiro A."/>
            <person name="Na H."/>
            <person name="Sandor L."/>
            <person name="Lipzen A."/>
            <person name="Clum A."/>
            <person name="Barry K."/>
            <person name="Grigoriev I.V."/>
            <person name="Martin F.M."/>
            <person name="Stajich J.E."/>
            <person name="Smith M.E."/>
            <person name="Bonito G."/>
            <person name="Spatafora J.W."/>
        </authorList>
    </citation>
    <scope>NUCLEOTIDE SEQUENCE [LARGE SCALE GENOMIC DNA]</scope>
    <source>
        <strain evidence="3 4">GMNB39</strain>
    </source>
</reference>
<evidence type="ECO:0000313" key="3">
    <source>
        <dbReference type="EMBL" id="RUP47687.1"/>
    </source>
</evidence>
<name>A0A433D9Z8_9FUNG</name>
<organism evidence="3 4">
    <name type="scientific">Jimgerdemannia flammicorona</name>
    <dbReference type="NCBI Taxonomy" id="994334"/>
    <lineage>
        <taxon>Eukaryota</taxon>
        <taxon>Fungi</taxon>
        <taxon>Fungi incertae sedis</taxon>
        <taxon>Mucoromycota</taxon>
        <taxon>Mucoromycotina</taxon>
        <taxon>Endogonomycetes</taxon>
        <taxon>Endogonales</taxon>
        <taxon>Endogonaceae</taxon>
        <taxon>Jimgerdemannia</taxon>
    </lineage>
</organism>
<evidence type="ECO:0000256" key="2">
    <source>
        <dbReference type="SAM" id="SignalP"/>
    </source>
</evidence>
<feature type="chain" id="PRO_5019114477" evidence="2">
    <location>
        <begin position="30"/>
        <end position="72"/>
    </location>
</feature>
<dbReference type="AlphaFoldDB" id="A0A433D9Z8"/>
<sequence>MLRKPSLRYCRTGLIFVLSLLSPHDATMASRVDLERVLDDREEKQRLNAHRAKTGESGTARLLVSADKHGPQ</sequence>
<keyword evidence="4" id="KW-1185">Reference proteome</keyword>
<dbReference type="Proteomes" id="UP000268093">
    <property type="component" value="Unassembled WGS sequence"/>
</dbReference>
<feature type="region of interest" description="Disordered" evidence="1">
    <location>
        <begin position="45"/>
        <end position="72"/>
    </location>
</feature>
<accession>A0A433D9Z8</accession>
<dbReference type="EMBL" id="RBNI01004223">
    <property type="protein sequence ID" value="RUP47687.1"/>
    <property type="molecule type" value="Genomic_DNA"/>
</dbReference>
<protein>
    <submittedName>
        <fullName evidence="3">Uncharacterized protein</fullName>
    </submittedName>
</protein>
<keyword evidence="2" id="KW-0732">Signal</keyword>
<gene>
    <name evidence="3" type="ORF">BC936DRAFT_145445</name>
</gene>
<comment type="caution">
    <text evidence="3">The sequence shown here is derived from an EMBL/GenBank/DDBJ whole genome shotgun (WGS) entry which is preliminary data.</text>
</comment>
<evidence type="ECO:0000256" key="1">
    <source>
        <dbReference type="SAM" id="MobiDB-lite"/>
    </source>
</evidence>
<feature type="signal peptide" evidence="2">
    <location>
        <begin position="1"/>
        <end position="29"/>
    </location>
</feature>
<evidence type="ECO:0000313" key="4">
    <source>
        <dbReference type="Proteomes" id="UP000268093"/>
    </source>
</evidence>
<proteinExistence type="predicted"/>